<evidence type="ECO:0000256" key="1">
    <source>
        <dbReference type="SAM" id="MobiDB-lite"/>
    </source>
</evidence>
<dbReference type="Proteomes" id="UP000319160">
    <property type="component" value="Unassembled WGS sequence"/>
</dbReference>
<dbReference type="EMBL" id="VFLP01000001">
    <property type="protein sequence ID" value="TRX99022.1"/>
    <property type="molecule type" value="Genomic_DNA"/>
</dbReference>
<sequence>MLMPSALSSCDFSRPPVTRLQSSLFASPPASPPTSPHTTLGTIVNSCRALQTMLSTPPSIPTQLEPLPTPPMSHAPFPPIKMRLRPRPQNANGDRDQRLRIRKRTTAPPRGLNKRRRALDDDMGRGDDVDSDLDISSSDVEESEDIRHATPTPTTPKRARIAPADLPRGLERSDFHSLHEPTVEETTKEGTGLEKEVDGEQWSVEDDRVLVELICEKLKLSRSEWQECARMVGKSENGVERRWKTLIRNGDISVKSRARRGRVHGTWG</sequence>
<dbReference type="AlphaFoldDB" id="A0A553IFP8"/>
<dbReference type="CDD" id="cd00167">
    <property type="entry name" value="SANT"/>
    <property type="match status" value="1"/>
</dbReference>
<name>A0A553IFP8_9PEZI</name>
<feature type="compositionally biased region" description="Low complexity" evidence="1">
    <location>
        <begin position="149"/>
        <end position="164"/>
    </location>
</feature>
<dbReference type="SUPFAM" id="SSF46689">
    <property type="entry name" value="Homeodomain-like"/>
    <property type="match status" value="1"/>
</dbReference>
<accession>A0A553IFP8</accession>
<keyword evidence="4" id="KW-1185">Reference proteome</keyword>
<protein>
    <recommendedName>
        <fullName evidence="2">Myb-like domain-containing protein</fullName>
    </recommendedName>
</protein>
<feature type="compositionally biased region" description="Basic and acidic residues" evidence="1">
    <location>
        <begin position="118"/>
        <end position="128"/>
    </location>
</feature>
<feature type="domain" description="Myb-like" evidence="2">
    <location>
        <begin position="194"/>
        <end position="247"/>
    </location>
</feature>
<gene>
    <name evidence="3" type="ORF">FHL15_000364</name>
</gene>
<dbReference type="InterPro" id="IPR009057">
    <property type="entry name" value="Homeodomain-like_sf"/>
</dbReference>
<evidence type="ECO:0000259" key="2">
    <source>
        <dbReference type="PROSITE" id="PS50090"/>
    </source>
</evidence>
<reference evidence="4" key="1">
    <citation type="submission" date="2019-06" db="EMBL/GenBank/DDBJ databases">
        <title>Draft genome sequence of the griseofulvin-producing fungus Xylaria cubensis strain G536.</title>
        <authorList>
            <person name="Mead M.E."/>
            <person name="Raja H.A."/>
            <person name="Steenwyk J.L."/>
            <person name="Knowles S.L."/>
            <person name="Oberlies N.H."/>
            <person name="Rokas A."/>
        </authorList>
    </citation>
    <scope>NUCLEOTIDE SEQUENCE [LARGE SCALE GENOMIC DNA]</scope>
    <source>
        <strain evidence="4">G536</strain>
    </source>
</reference>
<dbReference type="PROSITE" id="PS50090">
    <property type="entry name" value="MYB_LIKE"/>
    <property type="match status" value="1"/>
</dbReference>
<feature type="region of interest" description="Disordered" evidence="1">
    <location>
        <begin position="80"/>
        <end position="174"/>
    </location>
</feature>
<organism evidence="3 4">
    <name type="scientific">Xylaria flabelliformis</name>
    <dbReference type="NCBI Taxonomy" id="2512241"/>
    <lineage>
        <taxon>Eukaryota</taxon>
        <taxon>Fungi</taxon>
        <taxon>Dikarya</taxon>
        <taxon>Ascomycota</taxon>
        <taxon>Pezizomycotina</taxon>
        <taxon>Sordariomycetes</taxon>
        <taxon>Xylariomycetidae</taxon>
        <taxon>Xylariales</taxon>
        <taxon>Xylariaceae</taxon>
        <taxon>Xylaria</taxon>
    </lineage>
</organism>
<dbReference type="InterPro" id="IPR001005">
    <property type="entry name" value="SANT/Myb"/>
</dbReference>
<comment type="caution">
    <text evidence="3">The sequence shown here is derived from an EMBL/GenBank/DDBJ whole genome shotgun (WGS) entry which is preliminary data.</text>
</comment>
<proteinExistence type="predicted"/>
<feature type="compositionally biased region" description="Acidic residues" evidence="1">
    <location>
        <begin position="129"/>
        <end position="144"/>
    </location>
</feature>
<evidence type="ECO:0000313" key="3">
    <source>
        <dbReference type="EMBL" id="TRX99022.1"/>
    </source>
</evidence>
<dbReference type="OrthoDB" id="5334491at2759"/>
<evidence type="ECO:0000313" key="4">
    <source>
        <dbReference type="Proteomes" id="UP000319160"/>
    </source>
</evidence>